<evidence type="ECO:0000313" key="3">
    <source>
        <dbReference type="Proteomes" id="UP000193560"/>
    </source>
</evidence>
<protein>
    <recommendedName>
        <fullName evidence="1">Cyclic nucleotide-binding domain-containing protein</fullName>
    </recommendedName>
</protein>
<comment type="caution">
    <text evidence="2">The sequence shown here is derived from an EMBL/GenBank/DDBJ whole genome shotgun (WGS) entry which is preliminary data.</text>
</comment>
<organism evidence="2 3">
    <name type="scientific">Absidia repens</name>
    <dbReference type="NCBI Taxonomy" id="90262"/>
    <lineage>
        <taxon>Eukaryota</taxon>
        <taxon>Fungi</taxon>
        <taxon>Fungi incertae sedis</taxon>
        <taxon>Mucoromycota</taxon>
        <taxon>Mucoromycotina</taxon>
        <taxon>Mucoromycetes</taxon>
        <taxon>Mucorales</taxon>
        <taxon>Cunninghamellaceae</taxon>
        <taxon>Absidia</taxon>
    </lineage>
</organism>
<gene>
    <name evidence="2" type="ORF">BCR42DRAFT_6317</name>
</gene>
<dbReference type="PROSITE" id="PS50042">
    <property type="entry name" value="CNMP_BINDING_3"/>
    <property type="match status" value="1"/>
</dbReference>
<reference evidence="2 3" key="1">
    <citation type="submission" date="2016-07" db="EMBL/GenBank/DDBJ databases">
        <title>Pervasive Adenine N6-methylation of Active Genes in Fungi.</title>
        <authorList>
            <consortium name="DOE Joint Genome Institute"/>
            <person name="Mondo S.J."/>
            <person name="Dannebaum R.O."/>
            <person name="Kuo R.C."/>
            <person name="Labutti K."/>
            <person name="Haridas S."/>
            <person name="Kuo A."/>
            <person name="Salamov A."/>
            <person name="Ahrendt S.R."/>
            <person name="Lipzen A."/>
            <person name="Sullivan W."/>
            <person name="Andreopoulos W.B."/>
            <person name="Clum A."/>
            <person name="Lindquist E."/>
            <person name="Daum C."/>
            <person name="Ramamoorthy G.K."/>
            <person name="Gryganskyi A."/>
            <person name="Culley D."/>
            <person name="Magnuson J.K."/>
            <person name="James T.Y."/>
            <person name="O'Malley M.A."/>
            <person name="Stajich J.E."/>
            <person name="Spatafora J.W."/>
            <person name="Visel A."/>
            <person name="Grigoriev I.V."/>
        </authorList>
    </citation>
    <scope>NUCLEOTIDE SEQUENCE [LARGE SCALE GENOMIC DNA]</scope>
    <source>
        <strain evidence="2 3">NRRL 1336</strain>
    </source>
</reference>
<sequence length="71" mass="7993">MFEVGRLDAPLTFGSLPQFIMKSDFLKKLSATYSSIVGCKRHSIDKTTFNEIINPSSPTSKKKTKTALRFH</sequence>
<dbReference type="AlphaFoldDB" id="A0A1X2J0L8"/>
<evidence type="ECO:0000313" key="2">
    <source>
        <dbReference type="EMBL" id="ORZ25353.1"/>
    </source>
</evidence>
<proteinExistence type="predicted"/>
<keyword evidence="3" id="KW-1185">Reference proteome</keyword>
<evidence type="ECO:0000259" key="1">
    <source>
        <dbReference type="PROSITE" id="PS50042"/>
    </source>
</evidence>
<dbReference type="InterPro" id="IPR000595">
    <property type="entry name" value="cNMP-bd_dom"/>
</dbReference>
<dbReference type="EMBL" id="MCGE01000001">
    <property type="protein sequence ID" value="ORZ25353.1"/>
    <property type="molecule type" value="Genomic_DNA"/>
</dbReference>
<feature type="domain" description="Cyclic nucleotide-binding" evidence="1">
    <location>
        <begin position="1"/>
        <end position="70"/>
    </location>
</feature>
<accession>A0A1X2J0L8</accession>
<dbReference type="Proteomes" id="UP000193560">
    <property type="component" value="Unassembled WGS sequence"/>
</dbReference>
<name>A0A1X2J0L8_9FUNG</name>